<dbReference type="Proteomes" id="UP000053369">
    <property type="component" value="Unassembled WGS sequence"/>
</dbReference>
<dbReference type="KEGG" id="mui:104545378"/>
<evidence type="ECO:0000256" key="1">
    <source>
        <dbReference type="ARBA" id="ARBA00004651"/>
    </source>
</evidence>
<organism evidence="8 9">
    <name type="scientific">Mesitornis unicolor</name>
    <name type="common">brown roatelo</name>
    <dbReference type="NCBI Taxonomy" id="54374"/>
    <lineage>
        <taxon>Eukaryota</taxon>
        <taxon>Metazoa</taxon>
        <taxon>Chordata</taxon>
        <taxon>Craniata</taxon>
        <taxon>Vertebrata</taxon>
        <taxon>Euteleostomi</taxon>
        <taxon>Archelosauria</taxon>
        <taxon>Archosauria</taxon>
        <taxon>Dinosauria</taxon>
        <taxon>Saurischia</taxon>
        <taxon>Theropoda</taxon>
        <taxon>Coelurosauria</taxon>
        <taxon>Aves</taxon>
        <taxon>Neognathae</taxon>
        <taxon>Neoaves</taxon>
        <taxon>Columbimorphae</taxon>
        <taxon>Mesitornithiformes</taxon>
        <taxon>Mesitornithidae</taxon>
        <taxon>Mesitornis</taxon>
    </lineage>
</organism>
<feature type="transmembrane region" description="Helical" evidence="7">
    <location>
        <begin position="7"/>
        <end position="29"/>
    </location>
</feature>
<dbReference type="EMBL" id="KK819929">
    <property type="protein sequence ID" value="KFQ39666.1"/>
    <property type="molecule type" value="Genomic_DNA"/>
</dbReference>
<keyword evidence="4 7" id="KW-0812">Transmembrane</keyword>
<dbReference type="GO" id="GO:0005886">
    <property type="term" value="C:plasma membrane"/>
    <property type="evidence" value="ECO:0007669"/>
    <property type="project" value="UniProtKB-SubCell"/>
</dbReference>
<evidence type="ECO:0000313" key="9">
    <source>
        <dbReference type="Proteomes" id="UP000053369"/>
    </source>
</evidence>
<evidence type="ECO:0000256" key="4">
    <source>
        <dbReference type="ARBA" id="ARBA00022692"/>
    </source>
</evidence>
<evidence type="ECO:0000256" key="5">
    <source>
        <dbReference type="ARBA" id="ARBA00022989"/>
    </source>
</evidence>
<name>A0A091RJB2_9AVES</name>
<comment type="subcellular location">
    <subcellularLocation>
        <location evidence="1">Cell membrane</location>
        <topology evidence="1">Multi-pass membrane protein</topology>
    </subcellularLocation>
    <subcellularLocation>
        <location evidence="7">Membrane</location>
        <topology evidence="7">Multi-pass membrane protein</topology>
    </subcellularLocation>
</comment>
<evidence type="ECO:0000256" key="3">
    <source>
        <dbReference type="ARBA" id="ARBA00022475"/>
    </source>
</evidence>
<dbReference type="PANTHER" id="PTHR16024:SF13">
    <property type="entry name" value="XK-RELATED PROTEIN 9"/>
    <property type="match status" value="1"/>
</dbReference>
<keyword evidence="5 7" id="KW-1133">Transmembrane helix</keyword>
<evidence type="ECO:0000256" key="2">
    <source>
        <dbReference type="ARBA" id="ARBA00008789"/>
    </source>
</evidence>
<feature type="transmembrane region" description="Helical" evidence="7">
    <location>
        <begin position="164"/>
        <end position="184"/>
    </location>
</feature>
<evidence type="ECO:0000313" key="8">
    <source>
        <dbReference type="EMBL" id="KFQ39666.1"/>
    </source>
</evidence>
<accession>A0A091RJB2</accession>
<dbReference type="OrthoDB" id="8190653at2759"/>
<sequence>MMKFTKWNFIFLVGGIIIYVVDIGVDFWVASKYFCQGQYCLGILILCFRGLSSLITQIFSYEWFKNDWEGTVTGKLNWIFLVHLFQCGIFIRYWFALKYGRQAAFKQNSSRNASETDLLNFIQRQAIAVVTDINMLRVFKTFLETTPQLFVQIYILMEHEKKHLYQYAAIFMSFWGISISTVDYQTSLRKSLPDKDEFQRLPQLVYLFYKLLTITSWIISISLITHLSAISSGILVIFLWICGFTWTLTQHTAFCKSKKMEYLYRAVVGIILIFTFFNIKGRKSKVFISIYYATHTVVTLVILSVYMFQKPPIIREIHFTIVSILTVLSLVLGNIFLVVYYRCFHPTVYCRAQTYSDEVDGEARQKNRVESSRFQNFIMQ</sequence>
<evidence type="ECO:0000256" key="6">
    <source>
        <dbReference type="ARBA" id="ARBA00023136"/>
    </source>
</evidence>
<dbReference type="InterPro" id="IPR018629">
    <property type="entry name" value="XK-rel"/>
</dbReference>
<feature type="transmembrane region" description="Helical" evidence="7">
    <location>
        <begin position="230"/>
        <end position="250"/>
    </location>
</feature>
<proteinExistence type="inferred from homology"/>
<keyword evidence="9" id="KW-1185">Reference proteome</keyword>
<gene>
    <name evidence="8" type="ORF">N332_00912</name>
</gene>
<feature type="transmembrane region" description="Helical" evidence="7">
    <location>
        <begin position="76"/>
        <end position="95"/>
    </location>
</feature>
<feature type="transmembrane region" description="Helical" evidence="7">
    <location>
        <begin position="204"/>
        <end position="224"/>
    </location>
</feature>
<feature type="transmembrane region" description="Helical" evidence="7">
    <location>
        <begin position="262"/>
        <end position="280"/>
    </location>
</feature>
<keyword evidence="3" id="KW-1003">Cell membrane</keyword>
<feature type="transmembrane region" description="Helical" evidence="7">
    <location>
        <begin position="286"/>
        <end position="307"/>
    </location>
</feature>
<protein>
    <recommendedName>
        <fullName evidence="7">XK-related protein</fullName>
    </recommendedName>
</protein>
<evidence type="ECO:0000256" key="7">
    <source>
        <dbReference type="RuleBase" id="RU910716"/>
    </source>
</evidence>
<keyword evidence="6 7" id="KW-0472">Membrane</keyword>
<reference evidence="8 9" key="1">
    <citation type="submission" date="2014-04" db="EMBL/GenBank/DDBJ databases">
        <title>Genome evolution of avian class.</title>
        <authorList>
            <person name="Zhang G."/>
            <person name="Li C."/>
        </authorList>
    </citation>
    <scope>NUCLEOTIDE SEQUENCE [LARGE SCALE GENOMIC DNA]</scope>
    <source>
        <strain evidence="8">BGI_N332</strain>
    </source>
</reference>
<dbReference type="PANTHER" id="PTHR16024">
    <property type="entry name" value="XK-RELATED PROTEIN"/>
    <property type="match status" value="1"/>
</dbReference>
<comment type="similarity">
    <text evidence="2 7">Belongs to the XK family.</text>
</comment>
<dbReference type="InterPro" id="IPR050895">
    <property type="entry name" value="XK-related_scramblase"/>
</dbReference>
<dbReference type="AlphaFoldDB" id="A0A091RJB2"/>
<feature type="transmembrane region" description="Helical" evidence="7">
    <location>
        <begin position="41"/>
        <end position="64"/>
    </location>
</feature>
<dbReference type="Pfam" id="PF09815">
    <property type="entry name" value="XK-related"/>
    <property type="match status" value="1"/>
</dbReference>
<feature type="transmembrane region" description="Helical" evidence="7">
    <location>
        <begin position="319"/>
        <end position="341"/>
    </location>
</feature>